<dbReference type="PANTHER" id="PTHR30349">
    <property type="entry name" value="PHAGE INTEGRASE-RELATED"/>
    <property type="match status" value="1"/>
</dbReference>
<dbReference type="AlphaFoldDB" id="A0A8T5V131"/>
<dbReference type="Proteomes" id="UP000825933">
    <property type="component" value="Unassembled WGS sequence"/>
</dbReference>
<feature type="domain" description="Core-binding (CB)" evidence="6">
    <location>
        <begin position="1"/>
        <end position="98"/>
    </location>
</feature>
<feature type="domain" description="Tyr recombinase" evidence="5">
    <location>
        <begin position="105"/>
        <end position="324"/>
    </location>
</feature>
<dbReference type="RefSeq" id="WP_223791034.1">
    <property type="nucleotide sequence ID" value="NZ_JAIOUQ010000004.1"/>
</dbReference>
<dbReference type="Pfam" id="PF13495">
    <property type="entry name" value="Phage_int_SAM_4"/>
    <property type="match status" value="1"/>
</dbReference>
<evidence type="ECO:0000259" key="6">
    <source>
        <dbReference type="PROSITE" id="PS51900"/>
    </source>
</evidence>
<dbReference type="InterPro" id="IPR050090">
    <property type="entry name" value="Tyrosine_recombinase_XerCD"/>
</dbReference>
<dbReference type="InterPro" id="IPR013762">
    <property type="entry name" value="Integrase-like_cat_sf"/>
</dbReference>
<protein>
    <submittedName>
        <fullName evidence="7">Site-specific integrase</fullName>
    </submittedName>
</protein>
<evidence type="ECO:0000259" key="5">
    <source>
        <dbReference type="PROSITE" id="PS51898"/>
    </source>
</evidence>
<keyword evidence="2 4" id="KW-0238">DNA-binding</keyword>
<keyword evidence="1" id="KW-0229">DNA integration</keyword>
<name>A0A8T5V131_9EURY</name>
<organism evidence="7 8">
    <name type="scientific">Methanobacterium spitsbergense</name>
    <dbReference type="NCBI Taxonomy" id="2874285"/>
    <lineage>
        <taxon>Archaea</taxon>
        <taxon>Methanobacteriati</taxon>
        <taxon>Methanobacteriota</taxon>
        <taxon>Methanomada group</taxon>
        <taxon>Methanobacteria</taxon>
        <taxon>Methanobacteriales</taxon>
        <taxon>Methanobacteriaceae</taxon>
        <taxon>Methanobacterium</taxon>
    </lineage>
</organism>
<gene>
    <name evidence="7" type="ORF">K8N75_05055</name>
</gene>
<evidence type="ECO:0000256" key="2">
    <source>
        <dbReference type="ARBA" id="ARBA00023125"/>
    </source>
</evidence>
<dbReference type="PROSITE" id="PS51900">
    <property type="entry name" value="CB"/>
    <property type="match status" value="1"/>
</dbReference>
<dbReference type="GO" id="GO:0006310">
    <property type="term" value="P:DNA recombination"/>
    <property type="evidence" value="ECO:0007669"/>
    <property type="project" value="UniProtKB-KW"/>
</dbReference>
<dbReference type="GO" id="GO:0003677">
    <property type="term" value="F:DNA binding"/>
    <property type="evidence" value="ECO:0007669"/>
    <property type="project" value="UniProtKB-UniRule"/>
</dbReference>
<evidence type="ECO:0000256" key="4">
    <source>
        <dbReference type="PROSITE-ProRule" id="PRU01248"/>
    </source>
</evidence>
<dbReference type="GO" id="GO:0015074">
    <property type="term" value="P:DNA integration"/>
    <property type="evidence" value="ECO:0007669"/>
    <property type="project" value="UniProtKB-KW"/>
</dbReference>
<comment type="caution">
    <text evidence="7">The sequence shown here is derived from an EMBL/GenBank/DDBJ whole genome shotgun (WGS) entry which is preliminary data.</text>
</comment>
<dbReference type="InterPro" id="IPR011010">
    <property type="entry name" value="DNA_brk_join_enz"/>
</dbReference>
<dbReference type="Gene3D" id="1.10.443.10">
    <property type="entry name" value="Intergrase catalytic core"/>
    <property type="match status" value="1"/>
</dbReference>
<keyword evidence="8" id="KW-1185">Reference proteome</keyword>
<dbReference type="InterPro" id="IPR044068">
    <property type="entry name" value="CB"/>
</dbReference>
<dbReference type="PANTHER" id="PTHR30349:SF41">
    <property type="entry name" value="INTEGRASE_RECOMBINASE PROTEIN MJ0367-RELATED"/>
    <property type="match status" value="1"/>
</dbReference>
<dbReference type="Gene3D" id="1.10.150.130">
    <property type="match status" value="1"/>
</dbReference>
<dbReference type="Pfam" id="PF00589">
    <property type="entry name" value="Phage_integrase"/>
    <property type="match status" value="1"/>
</dbReference>
<dbReference type="SUPFAM" id="SSF56349">
    <property type="entry name" value="DNA breaking-rejoining enzymes"/>
    <property type="match status" value="1"/>
</dbReference>
<reference evidence="8" key="1">
    <citation type="journal article" date="2022" name="Microbiol. Resour. Announc.">
        <title>Draft Genome Sequence of a Methanogenic Archaeon from West Spitsbergen Permafrost.</title>
        <authorList>
            <person name="Trubitsyn V."/>
            <person name="Rivkina E."/>
            <person name="Shcherbakova V."/>
        </authorList>
    </citation>
    <scope>NUCLEOTIDE SEQUENCE [LARGE SCALE GENOMIC DNA]</scope>
    <source>
        <strain evidence="8">VT</strain>
    </source>
</reference>
<evidence type="ECO:0000256" key="3">
    <source>
        <dbReference type="ARBA" id="ARBA00023172"/>
    </source>
</evidence>
<dbReference type="InterPro" id="IPR010998">
    <property type="entry name" value="Integrase_recombinase_N"/>
</dbReference>
<accession>A0A8T5V131</accession>
<proteinExistence type="predicted"/>
<evidence type="ECO:0000256" key="1">
    <source>
        <dbReference type="ARBA" id="ARBA00022908"/>
    </source>
</evidence>
<dbReference type="PROSITE" id="PS51898">
    <property type="entry name" value="TYR_RECOMBINASE"/>
    <property type="match status" value="1"/>
</dbReference>
<dbReference type="InterPro" id="IPR002104">
    <property type="entry name" value="Integrase_catalytic"/>
</dbReference>
<evidence type="ECO:0000313" key="8">
    <source>
        <dbReference type="Proteomes" id="UP000825933"/>
    </source>
</evidence>
<keyword evidence="3" id="KW-0233">DNA recombination</keyword>
<dbReference type="CDD" id="cd00397">
    <property type="entry name" value="DNA_BRE_C"/>
    <property type="match status" value="1"/>
</dbReference>
<sequence>MDDLFKIFIQNRDVKSGTIELYSQIIKDYSKFLDKTPSEWISEAESEEEKDDPPIRMRNRSIKKYLLNYKDHLVERDLSPRTISTRLTVVRFFYSDFNIDLPRSRSKKIVYKEGIEDLPSRDEIKLALSFSNIKYQSVILLMLSSGMRSSDIRALKYSDFLTSLKDYIKIPKKRFISVDEVVDLLEETSEIIIPTWRITAIKTNTKFFTFSSPESLEKIIEYLKSEPPKTLNRYLFRSGRYPDKPISSRAFMGYFNYLNKKCGLGKPYKQNKLRSHALRKYFGTTLGRVGLQQLTIDRLMAHKVDAVTDAYIKPDITSLKEQYMQCVEELSIENVKVKVYEVDSKDKKRLDSLEKKYEELLKLHEEKDEYNKLP</sequence>
<dbReference type="InterPro" id="IPR004107">
    <property type="entry name" value="Integrase_SAM-like_N"/>
</dbReference>
<evidence type="ECO:0000313" key="7">
    <source>
        <dbReference type="EMBL" id="MBZ2165405.1"/>
    </source>
</evidence>
<dbReference type="EMBL" id="JAIOUQ010000004">
    <property type="protein sequence ID" value="MBZ2165405.1"/>
    <property type="molecule type" value="Genomic_DNA"/>
</dbReference>